<dbReference type="InterPro" id="IPR002347">
    <property type="entry name" value="SDR_fam"/>
</dbReference>
<evidence type="ECO:0000313" key="3">
    <source>
        <dbReference type="EMBL" id="WAR19861.1"/>
    </source>
</evidence>
<evidence type="ECO:0000313" key="4">
    <source>
        <dbReference type="Proteomes" id="UP001164746"/>
    </source>
</evidence>
<name>A0ABY7FFY1_MYAAR</name>
<reference evidence="3" key="1">
    <citation type="submission" date="2022-11" db="EMBL/GenBank/DDBJ databases">
        <title>Centuries of genome instability and evolution in soft-shell clam transmissible cancer (bioRxiv).</title>
        <authorList>
            <person name="Hart S.F.M."/>
            <person name="Yonemitsu M.A."/>
            <person name="Giersch R.M."/>
            <person name="Beal B.F."/>
            <person name="Arriagada G."/>
            <person name="Davis B.W."/>
            <person name="Ostrander E.A."/>
            <person name="Goff S.P."/>
            <person name="Metzger M.J."/>
        </authorList>
    </citation>
    <scope>NUCLEOTIDE SEQUENCE</scope>
    <source>
        <strain evidence="3">MELC-2E11</strain>
        <tissue evidence="3">Siphon/mantle</tissue>
    </source>
</reference>
<gene>
    <name evidence="3" type="ORF">MAR_001699</name>
</gene>
<dbReference type="SUPFAM" id="SSF51735">
    <property type="entry name" value="NAD(P)-binding Rossmann-fold domains"/>
    <property type="match status" value="1"/>
</dbReference>
<dbReference type="PRINTS" id="PR00081">
    <property type="entry name" value="GDHRDH"/>
</dbReference>
<organism evidence="3 4">
    <name type="scientific">Mya arenaria</name>
    <name type="common">Soft-shell clam</name>
    <dbReference type="NCBI Taxonomy" id="6604"/>
    <lineage>
        <taxon>Eukaryota</taxon>
        <taxon>Metazoa</taxon>
        <taxon>Spiralia</taxon>
        <taxon>Lophotrochozoa</taxon>
        <taxon>Mollusca</taxon>
        <taxon>Bivalvia</taxon>
        <taxon>Autobranchia</taxon>
        <taxon>Heteroconchia</taxon>
        <taxon>Euheterodonta</taxon>
        <taxon>Imparidentia</taxon>
        <taxon>Neoheterodontei</taxon>
        <taxon>Myida</taxon>
        <taxon>Myoidea</taxon>
        <taxon>Myidae</taxon>
        <taxon>Mya</taxon>
    </lineage>
</organism>
<dbReference type="Pfam" id="PF00106">
    <property type="entry name" value="adh_short"/>
    <property type="match status" value="1"/>
</dbReference>
<keyword evidence="4" id="KW-1185">Reference proteome</keyword>
<dbReference type="PROSITE" id="PS00061">
    <property type="entry name" value="ADH_SHORT"/>
    <property type="match status" value="1"/>
</dbReference>
<sequence length="269" mass="30005">MPAGRPGMEGARVIMACRNIDACTAAREEIYDETINPSLECRELNLASSQSIRKFVDQIKREKRNVDVLINNAGTMCGPRDTTNDGFEWQLGVNYLGPFLLTLLLLDKLKASPQGRIINVVSPFFKKSEINFDDLNSVETYQPKIAYGQSKLALVLFSQELARRLEGTKVTVNCVNPGVCKTSISRHLPVSQSMLGGLVTPILWVFCKSAFQGAQTPVFLAVDTSLDKTTGKYFSDMKEDKLSENALDEKVAQRLWMISEKWTKLNTSL</sequence>
<dbReference type="EMBL" id="CP111022">
    <property type="protein sequence ID" value="WAR19861.1"/>
    <property type="molecule type" value="Genomic_DNA"/>
</dbReference>
<dbReference type="PANTHER" id="PTHR43157">
    <property type="entry name" value="PHOSPHATIDYLINOSITOL-GLYCAN BIOSYNTHESIS CLASS F PROTEIN-RELATED"/>
    <property type="match status" value="1"/>
</dbReference>
<evidence type="ECO:0000256" key="2">
    <source>
        <dbReference type="RuleBase" id="RU000363"/>
    </source>
</evidence>
<keyword evidence="1" id="KW-0560">Oxidoreductase</keyword>
<dbReference type="Proteomes" id="UP001164746">
    <property type="component" value="Chromosome 11"/>
</dbReference>
<dbReference type="Gene3D" id="3.40.50.720">
    <property type="entry name" value="NAD(P)-binding Rossmann-like Domain"/>
    <property type="match status" value="1"/>
</dbReference>
<dbReference type="InterPro" id="IPR036291">
    <property type="entry name" value="NAD(P)-bd_dom_sf"/>
</dbReference>
<dbReference type="PANTHER" id="PTHR43157:SF31">
    <property type="entry name" value="PHOSPHATIDYLINOSITOL-GLYCAN BIOSYNTHESIS CLASS F PROTEIN"/>
    <property type="match status" value="1"/>
</dbReference>
<protein>
    <submittedName>
        <fullName evidence="3">RDH13-like protein</fullName>
    </submittedName>
</protein>
<dbReference type="PRINTS" id="PR00080">
    <property type="entry name" value="SDRFAMILY"/>
</dbReference>
<comment type="similarity">
    <text evidence="2">Belongs to the short-chain dehydrogenases/reductases (SDR) family.</text>
</comment>
<evidence type="ECO:0000256" key="1">
    <source>
        <dbReference type="ARBA" id="ARBA00023002"/>
    </source>
</evidence>
<accession>A0ABY7FFY1</accession>
<dbReference type="InterPro" id="IPR020904">
    <property type="entry name" value="Sc_DH/Rdtase_CS"/>
</dbReference>
<proteinExistence type="inferred from homology"/>